<dbReference type="Gene3D" id="1.10.3210.10">
    <property type="entry name" value="Hypothetical protein af1432"/>
    <property type="match status" value="1"/>
</dbReference>
<dbReference type="AlphaFoldDB" id="A0A267AU53"/>
<organism evidence="9 10">
    <name type="scientific">Pseudomonas fragi</name>
    <dbReference type="NCBI Taxonomy" id="296"/>
    <lineage>
        <taxon>Bacteria</taxon>
        <taxon>Pseudomonadati</taxon>
        <taxon>Pseudomonadota</taxon>
        <taxon>Gammaproteobacteria</taxon>
        <taxon>Pseudomonadales</taxon>
        <taxon>Pseudomonadaceae</taxon>
        <taxon>Pseudomonas</taxon>
    </lineage>
</organism>
<dbReference type="GO" id="GO:0006355">
    <property type="term" value="P:regulation of DNA-templated transcription"/>
    <property type="evidence" value="ECO:0007669"/>
    <property type="project" value="TreeGrafter"/>
</dbReference>
<evidence type="ECO:0000259" key="7">
    <source>
        <dbReference type="PROSITE" id="PS50110"/>
    </source>
</evidence>
<dbReference type="PANTHER" id="PTHR48111:SF4">
    <property type="entry name" value="DNA-BINDING DUAL TRANSCRIPTIONAL REGULATOR OMPR"/>
    <property type="match status" value="1"/>
</dbReference>
<evidence type="ECO:0000256" key="5">
    <source>
        <dbReference type="ARBA" id="ARBA00023163"/>
    </source>
</evidence>
<name>A0A267AU53_PSEFR</name>
<dbReference type="PROSITE" id="PS50110">
    <property type="entry name" value="RESPONSE_REGULATORY"/>
    <property type="match status" value="1"/>
</dbReference>
<dbReference type="InterPro" id="IPR013976">
    <property type="entry name" value="HDOD"/>
</dbReference>
<dbReference type="Gene3D" id="3.40.50.2300">
    <property type="match status" value="1"/>
</dbReference>
<keyword evidence="3" id="KW-0805">Transcription regulation</keyword>
<dbReference type="InterPro" id="IPR001789">
    <property type="entry name" value="Sig_transdc_resp-reg_receiver"/>
</dbReference>
<dbReference type="GO" id="GO:0005829">
    <property type="term" value="C:cytosol"/>
    <property type="evidence" value="ECO:0007669"/>
    <property type="project" value="TreeGrafter"/>
</dbReference>
<keyword evidence="5" id="KW-0804">Transcription</keyword>
<dbReference type="InterPro" id="IPR011006">
    <property type="entry name" value="CheY-like_superfamily"/>
</dbReference>
<dbReference type="OrthoDB" id="2085719at2"/>
<evidence type="ECO:0000313" key="9">
    <source>
        <dbReference type="EMBL" id="PAA16113.1"/>
    </source>
</evidence>
<dbReference type="GO" id="GO:0016301">
    <property type="term" value="F:kinase activity"/>
    <property type="evidence" value="ECO:0007669"/>
    <property type="project" value="UniProtKB-KW"/>
</dbReference>
<dbReference type="Pfam" id="PF08668">
    <property type="entry name" value="HDOD"/>
    <property type="match status" value="1"/>
</dbReference>
<protein>
    <submittedName>
        <fullName evidence="9">Histidine kinase</fullName>
    </submittedName>
</protein>
<keyword evidence="9" id="KW-0418">Kinase</keyword>
<keyword evidence="4" id="KW-0238">DNA-binding</keyword>
<feature type="modified residue" description="4-aspartylphosphate" evidence="6">
    <location>
        <position position="62"/>
    </location>
</feature>
<keyword evidence="1 6" id="KW-0597">Phosphoprotein</keyword>
<evidence type="ECO:0000256" key="4">
    <source>
        <dbReference type="ARBA" id="ARBA00023125"/>
    </source>
</evidence>
<dbReference type="EMBL" id="NQKQ01000001">
    <property type="protein sequence ID" value="PAA16113.1"/>
    <property type="molecule type" value="Genomic_DNA"/>
</dbReference>
<dbReference type="InterPro" id="IPR039420">
    <property type="entry name" value="WalR-like"/>
</dbReference>
<dbReference type="SUPFAM" id="SSF52172">
    <property type="entry name" value="CheY-like"/>
    <property type="match status" value="1"/>
</dbReference>
<keyword evidence="9" id="KW-0808">Transferase</keyword>
<gene>
    <name evidence="9" type="ORF">CJU81_02365</name>
</gene>
<dbReference type="PANTHER" id="PTHR48111">
    <property type="entry name" value="REGULATOR OF RPOS"/>
    <property type="match status" value="1"/>
</dbReference>
<dbReference type="CDD" id="cd00156">
    <property type="entry name" value="REC"/>
    <property type="match status" value="1"/>
</dbReference>
<dbReference type="GO" id="GO:0032993">
    <property type="term" value="C:protein-DNA complex"/>
    <property type="evidence" value="ECO:0007669"/>
    <property type="project" value="TreeGrafter"/>
</dbReference>
<dbReference type="SMART" id="SM00448">
    <property type="entry name" value="REC"/>
    <property type="match status" value="1"/>
</dbReference>
<evidence type="ECO:0000259" key="8">
    <source>
        <dbReference type="PROSITE" id="PS51833"/>
    </source>
</evidence>
<evidence type="ECO:0000256" key="2">
    <source>
        <dbReference type="ARBA" id="ARBA00023012"/>
    </source>
</evidence>
<dbReference type="GO" id="GO:0000156">
    <property type="term" value="F:phosphorelay response regulator activity"/>
    <property type="evidence" value="ECO:0007669"/>
    <property type="project" value="TreeGrafter"/>
</dbReference>
<feature type="domain" description="HDOD" evidence="8">
    <location>
        <begin position="163"/>
        <end position="351"/>
    </location>
</feature>
<evidence type="ECO:0000313" key="10">
    <source>
        <dbReference type="Proteomes" id="UP000215861"/>
    </source>
</evidence>
<dbReference type="RefSeq" id="WP_095035346.1">
    <property type="nucleotide sequence ID" value="NZ_NQKQ01000001.1"/>
</dbReference>
<dbReference type="Pfam" id="PF00072">
    <property type="entry name" value="Response_reg"/>
    <property type="match status" value="1"/>
</dbReference>
<evidence type="ECO:0000256" key="1">
    <source>
        <dbReference type="ARBA" id="ARBA00022553"/>
    </source>
</evidence>
<dbReference type="PROSITE" id="PS51833">
    <property type="entry name" value="HDOD"/>
    <property type="match status" value="1"/>
</dbReference>
<dbReference type="Proteomes" id="UP000215861">
    <property type="component" value="Unassembled WGS sequence"/>
</dbReference>
<feature type="domain" description="Response regulatory" evidence="7">
    <location>
        <begin position="11"/>
        <end position="129"/>
    </location>
</feature>
<comment type="caution">
    <text evidence="9">The sequence shown here is derived from an EMBL/GenBank/DDBJ whole genome shotgun (WGS) entry which is preliminary data.</text>
</comment>
<dbReference type="GO" id="GO:0000976">
    <property type="term" value="F:transcription cis-regulatory region binding"/>
    <property type="evidence" value="ECO:0007669"/>
    <property type="project" value="TreeGrafter"/>
</dbReference>
<dbReference type="SUPFAM" id="SSF109604">
    <property type="entry name" value="HD-domain/PDEase-like"/>
    <property type="match status" value="1"/>
</dbReference>
<reference evidence="9 10" key="1">
    <citation type="submission" date="2017-08" db="EMBL/GenBank/DDBJ databases">
        <title>Genomic and metabolic characterisation of spoilage-associated Pseudomonas species.</title>
        <authorList>
            <person name="Stanborough T."/>
            <person name="Fegan N."/>
            <person name="Powell S.M."/>
            <person name="Singh T."/>
            <person name="Tamplin M.L."/>
            <person name="Chandry P.S."/>
        </authorList>
    </citation>
    <scope>NUCLEOTIDE SEQUENCE [LARGE SCALE GENOMIC DNA]</scope>
    <source>
        <strain evidence="9 10">F1801</strain>
    </source>
</reference>
<accession>A0A267AU53</accession>
<sequence>MTVVDLSAAPTVLIAEADPWTRDLLKQVVLTVRCDAQLDVCGDGQQALAQLGKKTYGLVIADRDLPGVGGLDLLRTMRHRRTVPAQPFILLSARNDSASVREALPLAPTAYLTTPLDIAGLTKRLKGLLLAAGQEVSCDVPTLAPGMTLKRFLEQRRVSSDGAPLLVDAQSALKGSLTPEGLDLAQLEQQVRTDPQITAVLIAAANSAAQHLVSPAQTLAQAMQRLGPGQSMNLVQGLTLKPDAQLSDPCLADYAERYWALSLRAADYGRTLAGMLNLDQERCYCAGLLHCLGDLALLRCLQAWRQAGGELDTPAIDAALAEFGAAYGSALRTRWRLPLELRELIAAMYHLGGGVYSREALVMNLAAQVANLESQEGIAEVAGGKTARLLRVGMSQLSQLIKSPLPSPGGRGD</sequence>
<evidence type="ECO:0000256" key="3">
    <source>
        <dbReference type="ARBA" id="ARBA00023015"/>
    </source>
</evidence>
<proteinExistence type="predicted"/>
<keyword evidence="2" id="KW-0902">Two-component regulatory system</keyword>
<evidence type="ECO:0000256" key="6">
    <source>
        <dbReference type="PROSITE-ProRule" id="PRU00169"/>
    </source>
</evidence>